<feature type="domain" description="Ig-like" evidence="15">
    <location>
        <begin position="293"/>
        <end position="382"/>
    </location>
</feature>
<dbReference type="FunFam" id="2.60.40.10:FF:000078">
    <property type="entry name" value="Neuronal cell adhesion molecule"/>
    <property type="match status" value="1"/>
</dbReference>
<evidence type="ECO:0000259" key="16">
    <source>
        <dbReference type="PROSITE" id="PS50853"/>
    </source>
</evidence>
<evidence type="ECO:0000256" key="5">
    <source>
        <dbReference type="ARBA" id="ARBA00022729"/>
    </source>
</evidence>
<sequence>MVSSVGFIIDTPWVVNENTCTHKYKGSLRRAIKRREQKEREGIEEVRLLKKEKESYEQPPTITHQSPKDYIIDPRENIVIQCEAKGKPTPRFSWTRNGTHFDTDKDSRIMMKPNSGTLVIDISNGGKPDAYEGIYQCSARNEHGTAVSNNIVIRQSRSPLWSKEKLQPYIVQEGSSLVLPCRPPVGLPPPIIFWMDNSSPYWINEPKNLILAPQETGILLCRASGNPKPSITWLMNGIPIENSPDDPSRKIDNDNIVFSDVQKDSSAVYQCNASNEYGYLLSNAFVNVLAVPPRILTPPNHLYQVIISRPALLDCLTFGSPVPKVQWFKDNHASILDGDPYIAHKNGSLEIHVAQKADSGKYTCVGINELGKAENVVHLEVKESVRIIAQPEYRVVQKAGTVVFECRVKHDPSLELTITWLKDENSLPEDERFVVGKDSLTITDVTEADEGTYTCIANTSLDKDIARAELTVVDYPDPPSDLELTDEHERSIQLTWTPGDDNNSPIEIPMVAPPNVRVRVENSTLAEVHWDAVPAKSVRGILKGYKIYYWKERSLNKRKRRNTGKSSLMFDKNKTHGKLPGLEPFSHYVLNVRAVNGKGDGPRSPDQHFETPEGVPGAPAFLKVTNPTLDSLTLEWSPPVHRNGILTGYTLRYQAIRPSEPEFGIVNASPAEDFANISWEYWGPYKNFYIEYMVENSEEDWKKEFVNGTQFSFVIKGLVPGTQYKVRVVAKGVTDETVLQSAEGIFKTNPAMASRQVDIATQGWFIGLMCAIALLILVLLIICFIKRNKGGKYPVKEKEDAHADPEIQPMKEDDGTFGEYSDTEDHKPLKGSRTPSNGTVKKEDSDDSLVDYGEGGEGQFNEDGSFIGQYSGKKEKETAEGNESSEAPSPVNAMNSFV</sequence>
<evidence type="ECO:0000256" key="14">
    <source>
        <dbReference type="SAM" id="Phobius"/>
    </source>
</evidence>
<keyword evidence="12" id="KW-0393">Immunoglobulin domain</keyword>
<feature type="region of interest" description="Disordered" evidence="13">
    <location>
        <begin position="794"/>
        <end position="898"/>
    </location>
</feature>
<gene>
    <name evidence="17" type="primary">Nrcam_1</name>
    <name evidence="17" type="ORF">GTO96_0021298</name>
</gene>
<dbReference type="EMBL" id="JAATIS010005064">
    <property type="protein sequence ID" value="KAG2459749.1"/>
    <property type="molecule type" value="Genomic_DNA"/>
</dbReference>
<keyword evidence="18" id="KW-1185">Reference proteome</keyword>
<evidence type="ECO:0000313" key="17">
    <source>
        <dbReference type="EMBL" id="KAG2459749.1"/>
    </source>
</evidence>
<evidence type="ECO:0000313" key="18">
    <source>
        <dbReference type="Proteomes" id="UP000886611"/>
    </source>
</evidence>
<dbReference type="PROSITE" id="PS50853">
    <property type="entry name" value="FN3"/>
    <property type="match status" value="2"/>
</dbReference>
<dbReference type="AlphaFoldDB" id="A0A8X8BM34"/>
<evidence type="ECO:0000256" key="9">
    <source>
        <dbReference type="ARBA" id="ARBA00023136"/>
    </source>
</evidence>
<feature type="domain" description="Ig-like" evidence="15">
    <location>
        <begin position="383"/>
        <end position="471"/>
    </location>
</feature>
<keyword evidence="10" id="KW-1015">Disulfide bond</keyword>
<comment type="caution">
    <text evidence="17">The sequence shown here is derived from an EMBL/GenBank/DDBJ whole genome shotgun (WGS) entry which is preliminary data.</text>
</comment>
<dbReference type="InterPro" id="IPR036179">
    <property type="entry name" value="Ig-like_dom_sf"/>
</dbReference>
<dbReference type="InterPro" id="IPR036116">
    <property type="entry name" value="FN3_sf"/>
</dbReference>
<keyword evidence="8 14" id="KW-1133">Transmembrane helix</keyword>
<evidence type="ECO:0000256" key="2">
    <source>
        <dbReference type="ARBA" id="ARBA00008588"/>
    </source>
</evidence>
<feature type="domain" description="Fibronectin type-III" evidence="16">
    <location>
        <begin position="512"/>
        <end position="614"/>
    </location>
</feature>
<dbReference type="InterPro" id="IPR013783">
    <property type="entry name" value="Ig-like_fold"/>
</dbReference>
<keyword evidence="6" id="KW-0677">Repeat</keyword>
<dbReference type="Gene3D" id="2.60.40.10">
    <property type="entry name" value="Immunoglobulins"/>
    <property type="match status" value="9"/>
</dbReference>
<keyword evidence="9 14" id="KW-0472">Membrane</keyword>
<feature type="domain" description="Fibronectin type-III" evidence="16">
    <location>
        <begin position="657"/>
        <end position="751"/>
    </location>
</feature>
<feature type="domain" description="Ig-like" evidence="15">
    <location>
        <begin position="60"/>
        <end position="148"/>
    </location>
</feature>
<dbReference type="InterPro" id="IPR003961">
    <property type="entry name" value="FN3_dom"/>
</dbReference>
<feature type="non-terminal residue" evidence="17">
    <location>
        <position position="898"/>
    </location>
</feature>
<comment type="subcellular location">
    <subcellularLocation>
        <location evidence="1">Cell membrane</location>
        <topology evidence="1">Single-pass type I membrane protein</topology>
    </subcellularLocation>
</comment>
<dbReference type="InterPro" id="IPR051170">
    <property type="entry name" value="Neural/epithelial_adhesion"/>
</dbReference>
<keyword evidence="11" id="KW-0325">Glycoprotein</keyword>
<dbReference type="InterPro" id="IPR003598">
    <property type="entry name" value="Ig_sub2"/>
</dbReference>
<name>A0A8X8BM34_POLSE</name>
<feature type="non-terminal residue" evidence="17">
    <location>
        <position position="1"/>
    </location>
</feature>
<dbReference type="PROSITE" id="PS50835">
    <property type="entry name" value="IG_LIKE"/>
    <property type="match status" value="4"/>
</dbReference>
<evidence type="ECO:0000256" key="12">
    <source>
        <dbReference type="ARBA" id="ARBA00023319"/>
    </source>
</evidence>
<dbReference type="Pfam" id="PF07679">
    <property type="entry name" value="I-set"/>
    <property type="match status" value="1"/>
</dbReference>
<comment type="similarity">
    <text evidence="2">Belongs to the immunoglobulin superfamily. L1/neurofascin/NgCAM family.</text>
</comment>
<dbReference type="SUPFAM" id="SSF48726">
    <property type="entry name" value="Immunoglobulin"/>
    <property type="match status" value="4"/>
</dbReference>
<evidence type="ECO:0000256" key="10">
    <source>
        <dbReference type="ARBA" id="ARBA00023157"/>
    </source>
</evidence>
<dbReference type="GO" id="GO:0005886">
    <property type="term" value="C:plasma membrane"/>
    <property type="evidence" value="ECO:0007669"/>
    <property type="project" value="UniProtKB-SubCell"/>
</dbReference>
<dbReference type="InterPro" id="IPR007110">
    <property type="entry name" value="Ig-like_dom"/>
</dbReference>
<dbReference type="FunFam" id="2.60.40.10:FF:000363">
    <property type="entry name" value="neurofascin isoform X1"/>
    <property type="match status" value="1"/>
</dbReference>
<evidence type="ECO:0000259" key="15">
    <source>
        <dbReference type="PROSITE" id="PS50835"/>
    </source>
</evidence>
<dbReference type="Pfam" id="PF13882">
    <property type="entry name" value="Bravo_FIGEY"/>
    <property type="match status" value="1"/>
</dbReference>
<keyword evidence="5" id="KW-0732">Signal</keyword>
<feature type="compositionally biased region" description="Polar residues" evidence="13">
    <location>
        <begin position="881"/>
        <end position="898"/>
    </location>
</feature>
<dbReference type="FunFam" id="2.60.40.10:FF:000238">
    <property type="entry name" value="Neuronal cell adhesion molecule"/>
    <property type="match status" value="1"/>
</dbReference>
<dbReference type="SMART" id="SM00409">
    <property type="entry name" value="IG"/>
    <property type="match status" value="4"/>
</dbReference>
<dbReference type="Pfam" id="PF13927">
    <property type="entry name" value="Ig_3"/>
    <property type="match status" value="3"/>
</dbReference>
<feature type="domain" description="Ig-like" evidence="15">
    <location>
        <begin position="200"/>
        <end position="287"/>
    </location>
</feature>
<dbReference type="FunFam" id="2.60.40.10:FF:000347">
    <property type="entry name" value="Neuronal cell adhesion molecule"/>
    <property type="match status" value="1"/>
</dbReference>
<keyword evidence="4 14" id="KW-0812">Transmembrane</keyword>
<evidence type="ECO:0000256" key="13">
    <source>
        <dbReference type="SAM" id="MobiDB-lite"/>
    </source>
</evidence>
<dbReference type="SMART" id="SM00060">
    <property type="entry name" value="FN3"/>
    <property type="match status" value="2"/>
</dbReference>
<dbReference type="PANTHER" id="PTHR12231:SF257">
    <property type="entry name" value="NEURAL CELL ADHESION MOLECULE L1-LIKE PROTEIN"/>
    <property type="match status" value="1"/>
</dbReference>
<evidence type="ECO:0000256" key="3">
    <source>
        <dbReference type="ARBA" id="ARBA00022475"/>
    </source>
</evidence>
<dbReference type="FunFam" id="2.60.40.10:FF:000114">
    <property type="entry name" value="Neuronal cell adhesion molecule"/>
    <property type="match status" value="1"/>
</dbReference>
<evidence type="ECO:0000256" key="6">
    <source>
        <dbReference type="ARBA" id="ARBA00022737"/>
    </source>
</evidence>
<dbReference type="InterPro" id="IPR003599">
    <property type="entry name" value="Ig_sub"/>
</dbReference>
<organism evidence="17 18">
    <name type="scientific">Polypterus senegalus</name>
    <name type="common">Senegal bichir</name>
    <dbReference type="NCBI Taxonomy" id="55291"/>
    <lineage>
        <taxon>Eukaryota</taxon>
        <taxon>Metazoa</taxon>
        <taxon>Chordata</taxon>
        <taxon>Craniata</taxon>
        <taxon>Vertebrata</taxon>
        <taxon>Euteleostomi</taxon>
        <taxon>Actinopterygii</taxon>
        <taxon>Polypteriformes</taxon>
        <taxon>Polypteridae</taxon>
        <taxon>Polypterus</taxon>
    </lineage>
</organism>
<dbReference type="GO" id="GO:0007155">
    <property type="term" value="P:cell adhesion"/>
    <property type="evidence" value="ECO:0007669"/>
    <property type="project" value="UniProtKB-KW"/>
</dbReference>
<dbReference type="InterPro" id="IPR026966">
    <property type="entry name" value="Neurofascin/L1/NrCAM_C"/>
</dbReference>
<dbReference type="SUPFAM" id="SSF49265">
    <property type="entry name" value="Fibronectin type III"/>
    <property type="match status" value="2"/>
</dbReference>
<evidence type="ECO:0000256" key="4">
    <source>
        <dbReference type="ARBA" id="ARBA00022692"/>
    </source>
</evidence>
<protein>
    <submittedName>
        <fullName evidence="17">NRCAM protein</fullName>
    </submittedName>
</protein>
<evidence type="ECO:0000256" key="11">
    <source>
        <dbReference type="ARBA" id="ARBA00023180"/>
    </source>
</evidence>
<evidence type="ECO:0000256" key="8">
    <source>
        <dbReference type="ARBA" id="ARBA00022989"/>
    </source>
</evidence>
<accession>A0A8X8BM34</accession>
<keyword evidence="3" id="KW-1003">Cell membrane</keyword>
<evidence type="ECO:0000256" key="7">
    <source>
        <dbReference type="ARBA" id="ARBA00022889"/>
    </source>
</evidence>
<dbReference type="SMART" id="SM00408">
    <property type="entry name" value="IGc2"/>
    <property type="match status" value="4"/>
</dbReference>
<feature type="transmembrane region" description="Helical" evidence="14">
    <location>
        <begin position="764"/>
        <end position="785"/>
    </location>
</feature>
<dbReference type="PANTHER" id="PTHR12231">
    <property type="entry name" value="CTX-RELATED TYPE I TRANSMEMBRANE PROTEIN"/>
    <property type="match status" value="1"/>
</dbReference>
<dbReference type="GO" id="GO:0030424">
    <property type="term" value="C:axon"/>
    <property type="evidence" value="ECO:0007669"/>
    <property type="project" value="UniProtKB-ARBA"/>
</dbReference>
<keyword evidence="7" id="KW-0130">Cell adhesion</keyword>
<dbReference type="Proteomes" id="UP000886611">
    <property type="component" value="Unassembled WGS sequence"/>
</dbReference>
<evidence type="ECO:0000256" key="1">
    <source>
        <dbReference type="ARBA" id="ARBA00004251"/>
    </source>
</evidence>
<dbReference type="CDD" id="cd00063">
    <property type="entry name" value="FN3"/>
    <property type="match status" value="2"/>
</dbReference>
<reference evidence="17 18" key="1">
    <citation type="journal article" date="2021" name="Cell">
        <title>Tracing the genetic footprints of vertebrate landing in non-teleost ray-finned fishes.</title>
        <authorList>
            <person name="Bi X."/>
            <person name="Wang K."/>
            <person name="Yang L."/>
            <person name="Pan H."/>
            <person name="Jiang H."/>
            <person name="Wei Q."/>
            <person name="Fang M."/>
            <person name="Yu H."/>
            <person name="Zhu C."/>
            <person name="Cai Y."/>
            <person name="He Y."/>
            <person name="Gan X."/>
            <person name="Zeng H."/>
            <person name="Yu D."/>
            <person name="Zhu Y."/>
            <person name="Jiang H."/>
            <person name="Qiu Q."/>
            <person name="Yang H."/>
            <person name="Zhang Y.E."/>
            <person name="Wang W."/>
            <person name="Zhu M."/>
            <person name="He S."/>
            <person name="Zhang G."/>
        </authorList>
    </citation>
    <scope>NUCLEOTIDE SEQUENCE [LARGE SCALE GENOMIC DNA]</scope>
    <source>
        <strain evidence="17">Bchr_013</strain>
    </source>
</reference>
<feature type="compositionally biased region" description="Basic and acidic residues" evidence="13">
    <location>
        <begin position="794"/>
        <end position="814"/>
    </location>
</feature>
<dbReference type="Pfam" id="PF00041">
    <property type="entry name" value="fn3"/>
    <property type="match status" value="2"/>
</dbReference>
<proteinExistence type="inferred from homology"/>
<dbReference type="InterPro" id="IPR013098">
    <property type="entry name" value="Ig_I-set"/>
</dbReference>